<dbReference type="PANTHER" id="PTHR10804:SF102">
    <property type="entry name" value="METALLOPROTEASE ARX1-RELATED"/>
    <property type="match status" value="1"/>
</dbReference>
<dbReference type="STRING" id="1173061.A0A0J9XAJ1"/>
<dbReference type="GO" id="GO:0006508">
    <property type="term" value="P:proteolysis"/>
    <property type="evidence" value="ECO:0007669"/>
    <property type="project" value="UniProtKB-KW"/>
</dbReference>
<keyword evidence="4" id="KW-0963">Cytoplasm</keyword>
<dbReference type="Proteomes" id="UP000750522">
    <property type="component" value="Unassembled WGS sequence"/>
</dbReference>
<dbReference type="GO" id="GO:0005737">
    <property type="term" value="C:cytoplasm"/>
    <property type="evidence" value="ECO:0007669"/>
    <property type="project" value="UniProtKB-SubCell"/>
</dbReference>
<evidence type="ECO:0000256" key="3">
    <source>
        <dbReference type="ARBA" id="ARBA00007319"/>
    </source>
</evidence>
<dbReference type="InterPro" id="IPR036005">
    <property type="entry name" value="Creatinase/aminopeptidase-like"/>
</dbReference>
<keyword evidence="8" id="KW-0482">Metalloprotease</keyword>
<evidence type="ECO:0000256" key="6">
    <source>
        <dbReference type="ARBA" id="ARBA00022723"/>
    </source>
</evidence>
<evidence type="ECO:0000313" key="14">
    <source>
        <dbReference type="EMBL" id="KAF5097570.1"/>
    </source>
</evidence>
<evidence type="ECO:0000256" key="8">
    <source>
        <dbReference type="ARBA" id="ARBA00023049"/>
    </source>
</evidence>
<keyword evidence="7" id="KW-0378">Hydrolase</keyword>
<evidence type="ECO:0000256" key="12">
    <source>
        <dbReference type="ARBA" id="ARBA00034680"/>
    </source>
</evidence>
<sequence>MEVDLVDNNNTELMRTEEQRVLLDEKNKLTEQVVEKYRLAGQIVQTALLHIENLLLDSVANSASLGEITREGTLFLQQLVDGVYRKTVEEKGIAIPVRLEKNEFVSGVSPEEGDDFQGGLLNHGDVVKITLGVYIDGYTAQASHTVVVKEYAQDGTAEEPLTGPRADAVCAAYLASEAAIGLLGITVSGAALQEQTGAVTGARLRWLVDAIAKAYRVQVLPGSRIRRVRRFLAGQDDIVDEADYKGIEWTSEKEISEEQALYEQEEVVAVSGEAWLVDIQMAATAGKRGVLSLKQFEGYDGIRIPQPTIFSRDYSIHYGLKLNASRALLARVNALSSVYPFKLSQVSEDAAELRSSKLGLKENLNHHILVAHPIQIAELTLGSSNTDRTTKEIRLATSSVDVAREMNTVVLVPAEVSDTGAGHVLRLTGGSKTGAPAYVHSQFELQETDINKLLELVNDKRHGIKIKTVQPGKYELTKEVELEAMEE</sequence>
<proteinExistence type="inferred from homology"/>
<organism evidence="13 15">
    <name type="scientific">Geotrichum candidum</name>
    <name type="common">Oospora lactis</name>
    <name type="synonym">Dipodascus geotrichum</name>
    <dbReference type="NCBI Taxonomy" id="1173061"/>
    <lineage>
        <taxon>Eukaryota</taxon>
        <taxon>Fungi</taxon>
        <taxon>Dikarya</taxon>
        <taxon>Ascomycota</taxon>
        <taxon>Saccharomycotina</taxon>
        <taxon>Dipodascomycetes</taxon>
        <taxon>Dipodascales</taxon>
        <taxon>Dipodascaceae</taxon>
        <taxon>Geotrichum</taxon>
    </lineage>
</organism>
<evidence type="ECO:0000256" key="1">
    <source>
        <dbReference type="ARBA" id="ARBA00004123"/>
    </source>
</evidence>
<dbReference type="EMBL" id="CCBN010000007">
    <property type="protein sequence ID" value="CDO54171.1"/>
    <property type="molecule type" value="Genomic_DNA"/>
</dbReference>
<evidence type="ECO:0000313" key="13">
    <source>
        <dbReference type="EMBL" id="CDO54171.1"/>
    </source>
</evidence>
<reference evidence="13 15" key="1">
    <citation type="submission" date="2014-03" db="EMBL/GenBank/DDBJ databases">
        <authorList>
            <person name="Casaregola S."/>
        </authorList>
    </citation>
    <scope>NUCLEOTIDE SEQUENCE [LARGE SCALE GENOMIC DNA]</scope>
    <source>
        <strain evidence="13 15">CLIB 918</strain>
    </source>
</reference>
<dbReference type="SUPFAM" id="SSF55920">
    <property type="entry name" value="Creatinase/aminopeptidase"/>
    <property type="match status" value="1"/>
</dbReference>
<evidence type="ECO:0000256" key="5">
    <source>
        <dbReference type="ARBA" id="ARBA00022670"/>
    </source>
</evidence>
<evidence type="ECO:0000256" key="7">
    <source>
        <dbReference type="ARBA" id="ARBA00022801"/>
    </source>
</evidence>
<dbReference type="Gene3D" id="3.90.230.10">
    <property type="entry name" value="Creatinase/methionine aminopeptidase superfamily"/>
    <property type="match status" value="1"/>
</dbReference>
<evidence type="ECO:0000256" key="10">
    <source>
        <dbReference type="ARBA" id="ARBA00026155"/>
    </source>
</evidence>
<reference evidence="14" key="3">
    <citation type="submission" date="2020-01" db="EMBL/GenBank/DDBJ databases">
        <authorList>
            <person name="Perkins V."/>
            <person name="Lessard M.-H."/>
            <person name="Dugat-Bony E."/>
            <person name="Frenette M."/>
            <person name="Labrie S."/>
        </authorList>
    </citation>
    <scope>NUCLEOTIDE SEQUENCE</scope>
    <source>
        <strain evidence="14">LMA-70</strain>
    </source>
</reference>
<dbReference type="InterPro" id="IPR047113">
    <property type="entry name" value="PA2G4/ARX1"/>
</dbReference>
<name>A0A0J9XAJ1_GEOCN</name>
<evidence type="ECO:0000256" key="11">
    <source>
        <dbReference type="ARBA" id="ARBA00033475"/>
    </source>
</evidence>
<dbReference type="GO" id="GO:0005634">
    <property type="term" value="C:nucleus"/>
    <property type="evidence" value="ECO:0007669"/>
    <property type="project" value="UniProtKB-SubCell"/>
</dbReference>
<dbReference type="GO" id="GO:0046872">
    <property type="term" value="F:metal ion binding"/>
    <property type="evidence" value="ECO:0007669"/>
    <property type="project" value="UniProtKB-KW"/>
</dbReference>
<keyword evidence="15" id="KW-1185">Reference proteome</keyword>
<dbReference type="EMBL" id="QQZK01000089">
    <property type="protein sequence ID" value="KAF5097570.1"/>
    <property type="molecule type" value="Genomic_DNA"/>
</dbReference>
<keyword evidence="6" id="KW-0479">Metal-binding</keyword>
<comment type="function">
    <text evidence="12">Probable metalloprotease involved in proper assembly of pre-ribosomal particles during the biogenesis of the 60S ribosomal subunit. Accompanies the pre-60S particles to the cytoplasm.</text>
</comment>
<keyword evidence="9" id="KW-0539">Nucleus</keyword>
<evidence type="ECO:0000256" key="4">
    <source>
        <dbReference type="ARBA" id="ARBA00022490"/>
    </source>
</evidence>
<dbReference type="GO" id="GO:0008237">
    <property type="term" value="F:metallopeptidase activity"/>
    <property type="evidence" value="ECO:0007669"/>
    <property type="project" value="UniProtKB-KW"/>
</dbReference>
<keyword evidence="5" id="KW-0645">Protease</keyword>
<comment type="similarity">
    <text evidence="3">Belongs to the peptidase M24 family.</text>
</comment>
<comment type="caution">
    <text evidence="13">The sequence shown here is derived from an EMBL/GenBank/DDBJ whole genome shotgun (WGS) entry which is preliminary data.</text>
</comment>
<dbReference type="PANTHER" id="PTHR10804">
    <property type="entry name" value="PROTEASE FAMILY M24 METHIONYL AMINOPEPTIDASE, AMINOPEPTIDASE P"/>
    <property type="match status" value="1"/>
</dbReference>
<dbReference type="InterPro" id="IPR036388">
    <property type="entry name" value="WH-like_DNA-bd_sf"/>
</dbReference>
<dbReference type="Proteomes" id="UP000242525">
    <property type="component" value="Unassembled WGS sequence"/>
</dbReference>
<evidence type="ECO:0000256" key="9">
    <source>
        <dbReference type="ARBA" id="ARBA00023242"/>
    </source>
</evidence>
<protein>
    <recommendedName>
        <fullName evidence="10">Probable metalloprotease ARX1</fullName>
    </recommendedName>
    <alternativeName>
        <fullName evidence="11">Associated with ribosomal export complex protein 1</fullName>
    </alternativeName>
</protein>
<comment type="subcellular location">
    <subcellularLocation>
        <location evidence="2">Cytoplasm</location>
    </subcellularLocation>
    <subcellularLocation>
        <location evidence="1">Nucleus</location>
    </subcellularLocation>
</comment>
<accession>A0A0J9XAJ1</accession>
<dbReference type="Gene3D" id="1.10.10.10">
    <property type="entry name" value="Winged helix-like DNA-binding domain superfamily/Winged helix DNA-binding domain"/>
    <property type="match status" value="1"/>
</dbReference>
<evidence type="ECO:0000256" key="2">
    <source>
        <dbReference type="ARBA" id="ARBA00004496"/>
    </source>
</evidence>
<reference evidence="14" key="2">
    <citation type="journal article" date="2020" name="Front. Microbiol.">
        <title>Phenotypic and Genetic Characterization of the Cheese Ripening Yeast Geotrichum candidum.</title>
        <authorList>
            <person name="Perkins V."/>
            <person name="Vignola S."/>
            <person name="Lessard M.H."/>
            <person name="Plante P.L."/>
            <person name="Corbeil J."/>
            <person name="Dugat-Bony E."/>
            <person name="Frenette M."/>
            <person name="Labrie S."/>
        </authorList>
    </citation>
    <scope>NUCLEOTIDE SEQUENCE</scope>
    <source>
        <strain evidence="14">LMA-70</strain>
    </source>
</reference>
<dbReference type="OrthoDB" id="5876363at2759"/>
<dbReference type="AlphaFoldDB" id="A0A0J9XAJ1"/>
<gene>
    <name evidence="13" type="ORF">BN980_GECA07s00307g</name>
    <name evidence="14" type="ORF">DV451_003785</name>
</gene>
<evidence type="ECO:0000313" key="15">
    <source>
        <dbReference type="Proteomes" id="UP000242525"/>
    </source>
</evidence>